<dbReference type="InterPro" id="IPR050905">
    <property type="entry name" value="Plant_NBS-LRR"/>
</dbReference>
<evidence type="ECO:0000256" key="2">
    <source>
        <dbReference type="ARBA" id="ARBA00022614"/>
    </source>
</evidence>
<dbReference type="Gene3D" id="3.80.10.10">
    <property type="entry name" value="Ribonuclease Inhibitor"/>
    <property type="match status" value="1"/>
</dbReference>
<keyword evidence="5" id="KW-0611">Plant defense</keyword>
<proteinExistence type="inferred from homology"/>
<dbReference type="PANTHER" id="PTHR33463">
    <property type="entry name" value="NB-ARC DOMAIN-CONTAINING PROTEIN-RELATED"/>
    <property type="match status" value="1"/>
</dbReference>
<dbReference type="PANTHER" id="PTHR33463:SF220">
    <property type="entry name" value="NB-ARC DOMAIN-CONTAINING PROTEIN"/>
    <property type="match status" value="1"/>
</dbReference>
<dbReference type="OrthoDB" id="664960at2759"/>
<keyword evidence="3" id="KW-0677">Repeat</keyword>
<keyword evidence="11" id="KW-1185">Reference proteome</keyword>
<dbReference type="InterPro" id="IPR058922">
    <property type="entry name" value="WHD_DRP"/>
</dbReference>
<dbReference type="GO" id="GO:0043531">
    <property type="term" value="F:ADP binding"/>
    <property type="evidence" value="ECO:0007669"/>
    <property type="project" value="InterPro"/>
</dbReference>
<evidence type="ECO:0000256" key="7">
    <source>
        <dbReference type="SAM" id="Coils"/>
    </source>
</evidence>
<dbReference type="Gene3D" id="3.40.50.300">
    <property type="entry name" value="P-loop containing nucleotide triphosphate hydrolases"/>
    <property type="match status" value="1"/>
</dbReference>
<protein>
    <submittedName>
        <fullName evidence="10">Uncharacterized protein</fullName>
    </submittedName>
</protein>
<keyword evidence="2" id="KW-0433">Leucine-rich repeat</keyword>
<evidence type="ECO:0000256" key="6">
    <source>
        <dbReference type="ARBA" id="ARBA00022840"/>
    </source>
</evidence>
<dbReference type="Proteomes" id="UP000467841">
    <property type="component" value="Unassembled WGS sequence"/>
</dbReference>
<sequence>MGGCVSLQLSCDHALNQACCCLFGDGNYIHMMEANLEALQETMLELEERRDDMLRRVSIEEDKGLQRLAQVQGWFSRVHDMESQVKDLLKAKSSQTRRLCLFGYCSKKCMSSCEYGMEVSENLEDVTELLSNGVFEDGVAEKAPVPKVRKKPIQTTVGLDIMVDKAWNSLMNAERRTLGLYGMGGVGKTTLLARINNKFVEAENAFDIVIWVVDSKDLQIESIQNQILGRLHDIWSEVDLNKIGVPPPTQDNGSKIVFTTRSKEVCKAMKADDELKVDCLSPKDAWGLFRITVAETTLNCHEDIPMLAREVAEKCCGLPLALTVIGKAMACNEDVRDWRHAVKVINTSSHKFPGMEEKILSTLKFSYDGLKDQSVKECFLYCSLFPEDHEINKEELIDYWISEGLINGSRDEDGIGLKGLRKLISLDLEYTSKLASIAGIGTSLPFLQVLKLYRSLLCIDARFMEELQLLQHLKILTATVKDALVLESIQGVERLAGSIRSLCLRYMSPEVVTFNTVALCGLQRLSMEDCKISEIKIDWESKEKEELLSKTSPGFKHLSSVEIFSLERPRDLTWLLYAPNLRDLRVFNSKSIEEIINREKGMSISNVHPHLSVPFGKLQRLELHSVYGLQRICSSLKFLPNLREFDVKRCPNLHVDATGVSRHEKK</sequence>
<keyword evidence="4" id="KW-0547">Nucleotide-binding</keyword>
<feature type="coiled-coil region" evidence="7">
    <location>
        <begin position="29"/>
        <end position="63"/>
    </location>
</feature>
<dbReference type="GO" id="GO:0005524">
    <property type="term" value="F:ATP binding"/>
    <property type="evidence" value="ECO:0007669"/>
    <property type="project" value="UniProtKB-KW"/>
</dbReference>
<accession>A0A6D2KQW1</accession>
<dbReference type="InterPro" id="IPR027417">
    <property type="entry name" value="P-loop_NTPase"/>
</dbReference>
<dbReference type="SUPFAM" id="SSF52540">
    <property type="entry name" value="P-loop containing nucleoside triphosphate hydrolases"/>
    <property type="match status" value="1"/>
</dbReference>
<dbReference type="PRINTS" id="PR00364">
    <property type="entry name" value="DISEASERSIST"/>
</dbReference>
<dbReference type="InterPro" id="IPR002182">
    <property type="entry name" value="NB-ARC"/>
</dbReference>
<evidence type="ECO:0000256" key="4">
    <source>
        <dbReference type="ARBA" id="ARBA00022741"/>
    </source>
</evidence>
<evidence type="ECO:0000259" key="8">
    <source>
        <dbReference type="Pfam" id="PF00931"/>
    </source>
</evidence>
<name>A0A6D2KQW1_9BRAS</name>
<comment type="similarity">
    <text evidence="1">Belongs to the disease resistance NB-LRR family.</text>
</comment>
<dbReference type="FunFam" id="1.10.8.430:FF:000003">
    <property type="entry name" value="Probable disease resistance protein At5g66910"/>
    <property type="match status" value="1"/>
</dbReference>
<keyword evidence="7" id="KW-0175">Coiled coil</keyword>
<evidence type="ECO:0000256" key="1">
    <source>
        <dbReference type="ARBA" id="ARBA00008894"/>
    </source>
</evidence>
<dbReference type="Pfam" id="PF23559">
    <property type="entry name" value="WHD_DRP"/>
    <property type="match status" value="1"/>
</dbReference>
<comment type="caution">
    <text evidence="10">The sequence shown here is derived from an EMBL/GenBank/DDBJ whole genome shotgun (WGS) entry which is preliminary data.</text>
</comment>
<evidence type="ECO:0000313" key="11">
    <source>
        <dbReference type="Proteomes" id="UP000467841"/>
    </source>
</evidence>
<dbReference type="InterPro" id="IPR042197">
    <property type="entry name" value="Apaf_helical"/>
</dbReference>
<dbReference type="FunFam" id="3.40.50.300:FF:001091">
    <property type="entry name" value="Probable disease resistance protein At1g61300"/>
    <property type="match status" value="1"/>
</dbReference>
<feature type="domain" description="NB-ARC" evidence="8">
    <location>
        <begin position="162"/>
        <end position="232"/>
    </location>
</feature>
<dbReference type="GO" id="GO:0006952">
    <property type="term" value="P:defense response"/>
    <property type="evidence" value="ECO:0007669"/>
    <property type="project" value="UniProtKB-KW"/>
</dbReference>
<reference evidence="10" key="1">
    <citation type="submission" date="2020-01" db="EMBL/GenBank/DDBJ databases">
        <authorList>
            <person name="Mishra B."/>
        </authorList>
    </citation>
    <scope>NUCLEOTIDE SEQUENCE [LARGE SCALE GENOMIC DNA]</scope>
</reference>
<evidence type="ECO:0000313" key="10">
    <source>
        <dbReference type="EMBL" id="CAA7055702.1"/>
    </source>
</evidence>
<organism evidence="10 11">
    <name type="scientific">Microthlaspi erraticum</name>
    <dbReference type="NCBI Taxonomy" id="1685480"/>
    <lineage>
        <taxon>Eukaryota</taxon>
        <taxon>Viridiplantae</taxon>
        <taxon>Streptophyta</taxon>
        <taxon>Embryophyta</taxon>
        <taxon>Tracheophyta</taxon>
        <taxon>Spermatophyta</taxon>
        <taxon>Magnoliopsida</taxon>
        <taxon>eudicotyledons</taxon>
        <taxon>Gunneridae</taxon>
        <taxon>Pentapetalae</taxon>
        <taxon>rosids</taxon>
        <taxon>malvids</taxon>
        <taxon>Brassicales</taxon>
        <taxon>Brassicaceae</taxon>
        <taxon>Coluteocarpeae</taxon>
        <taxon>Microthlaspi</taxon>
    </lineage>
</organism>
<dbReference type="EMBL" id="CACVBM020001607">
    <property type="protein sequence ID" value="CAA7055702.1"/>
    <property type="molecule type" value="Genomic_DNA"/>
</dbReference>
<feature type="domain" description="Disease resistance protein winged helix" evidence="9">
    <location>
        <begin position="384"/>
        <end position="424"/>
    </location>
</feature>
<dbReference type="AlphaFoldDB" id="A0A6D2KQW1"/>
<evidence type="ECO:0000259" key="9">
    <source>
        <dbReference type="Pfam" id="PF23559"/>
    </source>
</evidence>
<dbReference type="Pfam" id="PF00931">
    <property type="entry name" value="NB-ARC"/>
    <property type="match status" value="1"/>
</dbReference>
<dbReference type="SUPFAM" id="SSF52047">
    <property type="entry name" value="RNI-like"/>
    <property type="match status" value="1"/>
</dbReference>
<keyword evidence="6" id="KW-0067">ATP-binding</keyword>
<gene>
    <name evidence="10" type="ORF">MERR_LOCUS42938</name>
</gene>
<evidence type="ECO:0000256" key="5">
    <source>
        <dbReference type="ARBA" id="ARBA00022821"/>
    </source>
</evidence>
<evidence type="ECO:0000256" key="3">
    <source>
        <dbReference type="ARBA" id="ARBA00022737"/>
    </source>
</evidence>
<dbReference type="InterPro" id="IPR032675">
    <property type="entry name" value="LRR_dom_sf"/>
</dbReference>
<dbReference type="Gene3D" id="1.10.8.430">
    <property type="entry name" value="Helical domain of apoptotic protease-activating factors"/>
    <property type="match status" value="1"/>
</dbReference>